<dbReference type="CDD" id="cd01171">
    <property type="entry name" value="YXKO-related"/>
    <property type="match status" value="1"/>
</dbReference>
<dbReference type="Gene3D" id="3.40.50.10260">
    <property type="entry name" value="YjeF N-terminal domain"/>
    <property type="match status" value="1"/>
</dbReference>
<feature type="binding site" evidence="17">
    <location>
        <position position="461"/>
    </location>
    <ligand>
        <name>(6S)-NADPHX</name>
        <dbReference type="ChEBI" id="CHEBI:64076"/>
    </ligand>
</feature>
<feature type="binding site" evidence="17">
    <location>
        <position position="394"/>
    </location>
    <ligand>
        <name>(6S)-NADPHX</name>
        <dbReference type="ChEBI" id="CHEBI:64076"/>
    </ligand>
</feature>
<evidence type="ECO:0000259" key="21">
    <source>
        <dbReference type="PROSITE" id="PS51385"/>
    </source>
</evidence>
<accession>A0AA96LEP6</accession>
<feature type="binding site" evidence="17">
    <location>
        <position position="341"/>
    </location>
    <ligand>
        <name>(6S)-NADPHX</name>
        <dbReference type="ChEBI" id="CHEBI:64076"/>
    </ligand>
</feature>
<comment type="function">
    <text evidence="18">Catalyzes the epimerization of the S- and R-forms of NAD(P)HX, a damaged form of NAD(P)H that is a result of enzymatic or heat-dependent hydration. This is a prerequisite for the S-specific NAD(P)H-hydrate dehydratase to allow the repair of both epimers of NAD(P)HX.</text>
</comment>
<dbReference type="PANTHER" id="PTHR12592:SF0">
    <property type="entry name" value="ATP-DEPENDENT (S)-NAD(P)H-HYDRATE DEHYDRATASE"/>
    <property type="match status" value="1"/>
</dbReference>
<keyword evidence="11 18" id="KW-0413">Isomerase</keyword>
<dbReference type="PROSITE" id="PS01050">
    <property type="entry name" value="YJEF_C_2"/>
    <property type="match status" value="1"/>
</dbReference>
<dbReference type="KEGG" id="paun:MJA45_05085"/>
<feature type="binding site" evidence="18">
    <location>
        <begin position="65"/>
        <end position="69"/>
    </location>
    <ligand>
        <name>(6S)-NADPHX</name>
        <dbReference type="ChEBI" id="CHEBI:64076"/>
    </ligand>
</feature>
<keyword evidence="12 17" id="KW-0456">Lyase</keyword>
<keyword evidence="7 17" id="KW-0067">ATP-binding</keyword>
<evidence type="ECO:0000256" key="11">
    <source>
        <dbReference type="ARBA" id="ARBA00023235"/>
    </source>
</evidence>
<comment type="subunit">
    <text evidence="17">Homotetramer.</text>
</comment>
<evidence type="ECO:0000256" key="14">
    <source>
        <dbReference type="ARBA" id="ARBA00025153"/>
    </source>
</evidence>
<evidence type="ECO:0000256" key="1">
    <source>
        <dbReference type="ARBA" id="ARBA00000013"/>
    </source>
</evidence>
<evidence type="ECO:0000256" key="4">
    <source>
        <dbReference type="ARBA" id="ARBA00009524"/>
    </source>
</evidence>
<dbReference type="RefSeq" id="WP_315606204.1">
    <property type="nucleotide sequence ID" value="NZ_CP130318.1"/>
</dbReference>
<dbReference type="EMBL" id="CP130318">
    <property type="protein sequence ID" value="WNQ12427.1"/>
    <property type="molecule type" value="Genomic_DNA"/>
</dbReference>
<gene>
    <name evidence="17" type="primary">nnrD</name>
    <name evidence="18" type="synonym">nnrE</name>
    <name evidence="22" type="ORF">MJA45_05085</name>
</gene>
<evidence type="ECO:0000256" key="5">
    <source>
        <dbReference type="ARBA" id="ARBA00022723"/>
    </source>
</evidence>
<dbReference type="InterPro" id="IPR036652">
    <property type="entry name" value="YjeF_N_dom_sf"/>
</dbReference>
<evidence type="ECO:0000256" key="8">
    <source>
        <dbReference type="ARBA" id="ARBA00022857"/>
    </source>
</evidence>
<evidence type="ECO:0000256" key="2">
    <source>
        <dbReference type="ARBA" id="ARBA00000909"/>
    </source>
</evidence>
<feature type="binding site" evidence="18">
    <location>
        <position position="66"/>
    </location>
    <ligand>
        <name>K(+)</name>
        <dbReference type="ChEBI" id="CHEBI:29103"/>
    </ligand>
</feature>
<comment type="similarity">
    <text evidence="18">Belongs to the NnrE/AIBP family.</text>
</comment>
<evidence type="ECO:0000259" key="20">
    <source>
        <dbReference type="PROSITE" id="PS51383"/>
    </source>
</evidence>
<feature type="domain" description="YjeF N-terminal" evidence="21">
    <location>
        <begin position="9"/>
        <end position="221"/>
    </location>
</feature>
<keyword evidence="6 17" id="KW-0547">Nucleotide-binding</keyword>
<dbReference type="Pfam" id="PF03853">
    <property type="entry name" value="YjeF_N"/>
    <property type="match status" value="1"/>
</dbReference>
<evidence type="ECO:0000313" key="22">
    <source>
        <dbReference type="EMBL" id="WNQ12427.1"/>
    </source>
</evidence>
<comment type="function">
    <text evidence="14 19">Bifunctional enzyme that catalyzes the epimerization of the S- and R-forms of NAD(P)HX and the dehydration of the S-form of NAD(P)HX at the expense of ADP, which is converted to AMP. This allows the repair of both epimers of NAD(P)HX, a damaged form of NAD(P)H that is a result of enzymatic or heat-dependent hydration.</text>
</comment>
<feature type="binding site" evidence="17">
    <location>
        <position position="270"/>
    </location>
    <ligand>
        <name>(6S)-NADPHX</name>
        <dbReference type="ChEBI" id="CHEBI:64076"/>
    </ligand>
</feature>
<comment type="similarity">
    <text evidence="4 19">In the C-terminal section; belongs to the NnrD/CARKD family.</text>
</comment>
<comment type="similarity">
    <text evidence="3 19">In the N-terminal section; belongs to the NnrE/AIBP family.</text>
</comment>
<keyword evidence="9 18" id="KW-0630">Potassium</keyword>
<dbReference type="GO" id="GO:0110051">
    <property type="term" value="P:metabolite repair"/>
    <property type="evidence" value="ECO:0007669"/>
    <property type="project" value="TreeGrafter"/>
</dbReference>
<dbReference type="InterPro" id="IPR029056">
    <property type="entry name" value="Ribokinase-like"/>
</dbReference>
<evidence type="ECO:0000256" key="15">
    <source>
        <dbReference type="ARBA" id="ARBA00048238"/>
    </source>
</evidence>
<dbReference type="NCBIfam" id="TIGR00196">
    <property type="entry name" value="yjeF_cterm"/>
    <property type="match status" value="1"/>
</dbReference>
<dbReference type="InterPro" id="IPR017953">
    <property type="entry name" value="Carbohydrate_kinase_pred_CS"/>
</dbReference>
<comment type="cofactor">
    <cofactor evidence="18 19">
        <name>K(+)</name>
        <dbReference type="ChEBI" id="CHEBI:29103"/>
    </cofactor>
    <text evidence="18 19">Binds 1 potassium ion per subunit.</text>
</comment>
<name>A0AA96LEP6_9BACL</name>
<dbReference type="Proteomes" id="UP001305702">
    <property type="component" value="Chromosome"/>
</dbReference>
<comment type="function">
    <text evidence="17">Catalyzes the dehydration of the S-form of NAD(P)HX at the expense of ADP, which is converted to AMP. Together with NAD(P)HX epimerase, which catalyzes the epimerization of the S- and R-forms, the enzyme allows the repair of both epimers of NAD(P)HX, a damaged form of NAD(P)H that is a result of enzymatic or heat-dependent hydration.</text>
</comment>
<evidence type="ECO:0000256" key="9">
    <source>
        <dbReference type="ARBA" id="ARBA00022958"/>
    </source>
</evidence>
<evidence type="ECO:0000256" key="16">
    <source>
        <dbReference type="ARBA" id="ARBA00049209"/>
    </source>
</evidence>
<evidence type="ECO:0000256" key="12">
    <source>
        <dbReference type="ARBA" id="ARBA00023239"/>
    </source>
</evidence>
<feature type="binding site" evidence="18">
    <location>
        <position position="167"/>
    </location>
    <ligand>
        <name>K(+)</name>
        <dbReference type="ChEBI" id="CHEBI:29103"/>
    </ligand>
</feature>
<evidence type="ECO:0000256" key="17">
    <source>
        <dbReference type="HAMAP-Rule" id="MF_01965"/>
    </source>
</evidence>
<evidence type="ECO:0000256" key="18">
    <source>
        <dbReference type="HAMAP-Rule" id="MF_01966"/>
    </source>
</evidence>
<feature type="binding site" evidence="17">
    <location>
        <position position="460"/>
    </location>
    <ligand>
        <name>AMP</name>
        <dbReference type="ChEBI" id="CHEBI:456215"/>
    </ligand>
</feature>
<dbReference type="EC" id="4.2.1.136" evidence="19"/>
<feature type="binding site" evidence="18">
    <location>
        <position position="164"/>
    </location>
    <ligand>
        <name>(6S)-NADPHX</name>
        <dbReference type="ChEBI" id="CHEBI:64076"/>
    </ligand>
</feature>
<dbReference type="PROSITE" id="PS51383">
    <property type="entry name" value="YJEF_C_3"/>
    <property type="match status" value="1"/>
</dbReference>
<dbReference type="InterPro" id="IPR030677">
    <property type="entry name" value="Nnr"/>
</dbReference>
<dbReference type="PANTHER" id="PTHR12592">
    <property type="entry name" value="ATP-DEPENDENT (S)-NAD(P)H-HYDRATE DEHYDRATASE FAMILY MEMBER"/>
    <property type="match status" value="1"/>
</dbReference>
<keyword evidence="23" id="KW-1185">Reference proteome</keyword>
<feature type="binding site" evidence="18">
    <location>
        <begin position="135"/>
        <end position="141"/>
    </location>
    <ligand>
        <name>(6S)-NADPHX</name>
        <dbReference type="ChEBI" id="CHEBI:64076"/>
    </ligand>
</feature>
<evidence type="ECO:0000256" key="3">
    <source>
        <dbReference type="ARBA" id="ARBA00006001"/>
    </source>
</evidence>
<dbReference type="Pfam" id="PF01256">
    <property type="entry name" value="Carb_kinase"/>
    <property type="match status" value="1"/>
</dbReference>
<protein>
    <recommendedName>
        <fullName evidence="19">Bifunctional NAD(P)H-hydrate repair enzyme</fullName>
    </recommendedName>
    <alternativeName>
        <fullName evidence="19">Nicotinamide nucleotide repair protein</fullName>
    </alternativeName>
    <domain>
        <recommendedName>
            <fullName evidence="19">ADP-dependent (S)-NAD(P)H-hydrate dehydratase</fullName>
            <ecNumber evidence="19">4.2.1.136</ecNumber>
        </recommendedName>
        <alternativeName>
            <fullName evidence="19">ADP-dependent NAD(P)HX dehydratase</fullName>
        </alternativeName>
    </domain>
    <domain>
        <recommendedName>
            <fullName evidence="19">NAD(P)H-hydrate epimerase</fullName>
            <ecNumber evidence="19">5.1.99.6</ecNumber>
        </recommendedName>
    </domain>
</protein>
<feature type="binding site" evidence="18">
    <location>
        <position position="131"/>
    </location>
    <ligand>
        <name>K(+)</name>
        <dbReference type="ChEBI" id="CHEBI:29103"/>
    </ligand>
</feature>
<comment type="catalytic activity">
    <reaction evidence="2 18 19">
        <text>(6R)-NADPHX = (6S)-NADPHX</text>
        <dbReference type="Rhea" id="RHEA:32227"/>
        <dbReference type="ChEBI" id="CHEBI:64076"/>
        <dbReference type="ChEBI" id="CHEBI:64077"/>
        <dbReference type="EC" id="5.1.99.6"/>
    </reaction>
</comment>
<dbReference type="GO" id="GO:0005524">
    <property type="term" value="F:ATP binding"/>
    <property type="evidence" value="ECO:0007669"/>
    <property type="project" value="UniProtKB-UniRule"/>
</dbReference>
<dbReference type="GO" id="GO:0046872">
    <property type="term" value="F:metal ion binding"/>
    <property type="evidence" value="ECO:0007669"/>
    <property type="project" value="UniProtKB-UniRule"/>
</dbReference>
<evidence type="ECO:0000256" key="19">
    <source>
        <dbReference type="PIRNR" id="PIRNR017184"/>
    </source>
</evidence>
<dbReference type="PROSITE" id="PS51385">
    <property type="entry name" value="YJEF_N"/>
    <property type="match status" value="1"/>
</dbReference>
<dbReference type="GO" id="GO:0046496">
    <property type="term" value="P:nicotinamide nucleotide metabolic process"/>
    <property type="evidence" value="ECO:0007669"/>
    <property type="project" value="UniProtKB-UniRule"/>
</dbReference>
<evidence type="ECO:0000256" key="7">
    <source>
        <dbReference type="ARBA" id="ARBA00022840"/>
    </source>
</evidence>
<comment type="cofactor">
    <cofactor evidence="17">
        <name>Mg(2+)</name>
        <dbReference type="ChEBI" id="CHEBI:18420"/>
    </cofactor>
</comment>
<comment type="catalytic activity">
    <reaction evidence="1 18 19">
        <text>(6R)-NADHX = (6S)-NADHX</text>
        <dbReference type="Rhea" id="RHEA:32215"/>
        <dbReference type="ChEBI" id="CHEBI:64074"/>
        <dbReference type="ChEBI" id="CHEBI:64075"/>
        <dbReference type="EC" id="5.1.99.6"/>
    </reaction>
</comment>
<comment type="catalytic activity">
    <reaction evidence="15 17 19">
        <text>(6S)-NADHX + ADP = AMP + phosphate + NADH + H(+)</text>
        <dbReference type="Rhea" id="RHEA:32223"/>
        <dbReference type="ChEBI" id="CHEBI:15378"/>
        <dbReference type="ChEBI" id="CHEBI:43474"/>
        <dbReference type="ChEBI" id="CHEBI:57945"/>
        <dbReference type="ChEBI" id="CHEBI:64074"/>
        <dbReference type="ChEBI" id="CHEBI:456215"/>
        <dbReference type="ChEBI" id="CHEBI:456216"/>
        <dbReference type="EC" id="4.2.1.136"/>
    </reaction>
</comment>
<evidence type="ECO:0000256" key="6">
    <source>
        <dbReference type="ARBA" id="ARBA00022741"/>
    </source>
</evidence>
<organism evidence="22 23">
    <name type="scientific">Paenibacillus aurantius</name>
    <dbReference type="NCBI Taxonomy" id="2918900"/>
    <lineage>
        <taxon>Bacteria</taxon>
        <taxon>Bacillati</taxon>
        <taxon>Bacillota</taxon>
        <taxon>Bacilli</taxon>
        <taxon>Bacillales</taxon>
        <taxon>Paenibacillaceae</taxon>
        <taxon>Paenibacillus</taxon>
    </lineage>
</organism>
<dbReference type="GO" id="GO:0052855">
    <property type="term" value="F:ADP-dependent NAD(P)H-hydrate dehydratase activity"/>
    <property type="evidence" value="ECO:0007669"/>
    <property type="project" value="UniProtKB-UniRule"/>
</dbReference>
<dbReference type="InterPro" id="IPR000631">
    <property type="entry name" value="CARKD"/>
</dbReference>
<evidence type="ECO:0000313" key="23">
    <source>
        <dbReference type="Proteomes" id="UP001305702"/>
    </source>
</evidence>
<keyword evidence="10 17" id="KW-0520">NAD</keyword>
<keyword evidence="5 18" id="KW-0479">Metal-binding</keyword>
<feature type="binding site" evidence="17">
    <location>
        <begin position="431"/>
        <end position="435"/>
    </location>
    <ligand>
        <name>AMP</name>
        <dbReference type="ChEBI" id="CHEBI:456215"/>
    </ligand>
</feature>
<comment type="similarity">
    <text evidence="17">Belongs to the NnrD/CARKD family.</text>
</comment>
<sequence length="514" mass="53190">MYIVTSEEMRRLDRHTIETIGLPALVLMENAGREIAREALELAREREAAGHRLRKRWLILAGKGNNGGDGLVAARHLLEAGVLAEVVYAEPPEALAGEAAVQRDIAARLGIPSFVYGTMEIPWDGYDGAIDALLGTGAKGAPRGPYAALIREANGAGVPVVAADVPSGLDADTGAVHEPCLRAERTVALAFLKRGLVQFPGAEAAGSVAVRPIGIPAALAEEHGVRVQLVTEAVLAGLGLDVSRKRSADSHKGSYGHALIAAGTQRMSGAGLLCAKAALRTGCGLATWAVPASLAPHLLGRLPEAMLAGIADAGHGDWTHVAAGAITALAAERDALAIGPGMGRYAEDDQWLREIWEGADCPLLLDADALNMLAEASDFASWPRREAGTVLTPHPGEMARLAGTTTAEVQKDRIGHASRYAAEHGVTLVLKGARTVIAAPDGRVYLNPTGNAAMAKGGSGDVLSGVIVSLLAQGLSDVQAACFGVYLHGLAGDRAAASRLTDSSLLPGDLVEHL</sequence>
<dbReference type="SUPFAM" id="SSF64153">
    <property type="entry name" value="YjeF N-terminal domain-like"/>
    <property type="match status" value="1"/>
</dbReference>
<keyword evidence="13" id="KW-0511">Multifunctional enzyme</keyword>
<dbReference type="InterPro" id="IPR004443">
    <property type="entry name" value="YjeF_N_dom"/>
</dbReference>
<keyword evidence="8 17" id="KW-0521">NADP</keyword>
<dbReference type="HAMAP" id="MF_01966">
    <property type="entry name" value="NADHX_epimerase"/>
    <property type="match status" value="1"/>
</dbReference>
<dbReference type="Gene3D" id="3.40.1190.20">
    <property type="match status" value="1"/>
</dbReference>
<feature type="binding site" evidence="18">
    <location>
        <position position="146"/>
    </location>
    <ligand>
        <name>(6S)-NADPHX</name>
        <dbReference type="ChEBI" id="CHEBI:64076"/>
    </ligand>
</feature>
<dbReference type="AlphaFoldDB" id="A0AA96LEP6"/>
<comment type="catalytic activity">
    <reaction evidence="16 17 19">
        <text>(6S)-NADPHX + ADP = AMP + phosphate + NADPH + H(+)</text>
        <dbReference type="Rhea" id="RHEA:32235"/>
        <dbReference type="ChEBI" id="CHEBI:15378"/>
        <dbReference type="ChEBI" id="CHEBI:43474"/>
        <dbReference type="ChEBI" id="CHEBI:57783"/>
        <dbReference type="ChEBI" id="CHEBI:64076"/>
        <dbReference type="ChEBI" id="CHEBI:456215"/>
        <dbReference type="ChEBI" id="CHEBI:456216"/>
        <dbReference type="EC" id="4.2.1.136"/>
    </reaction>
</comment>
<proteinExistence type="inferred from homology"/>
<dbReference type="NCBIfam" id="TIGR00197">
    <property type="entry name" value="yjeF_nterm"/>
    <property type="match status" value="1"/>
</dbReference>
<dbReference type="PIRSF" id="PIRSF017184">
    <property type="entry name" value="Nnr"/>
    <property type="match status" value="1"/>
</dbReference>
<evidence type="ECO:0000256" key="10">
    <source>
        <dbReference type="ARBA" id="ARBA00023027"/>
    </source>
</evidence>
<dbReference type="HAMAP" id="MF_01965">
    <property type="entry name" value="NADHX_dehydratase"/>
    <property type="match status" value="1"/>
</dbReference>
<feature type="domain" description="YjeF C-terminal" evidence="20">
    <location>
        <begin position="235"/>
        <end position="514"/>
    </location>
</feature>
<dbReference type="EC" id="5.1.99.6" evidence="19"/>
<reference evidence="22 23" key="1">
    <citation type="submission" date="2022-02" db="EMBL/GenBank/DDBJ databases">
        <title>Paenibacillus sp. MBLB1776 Whole Genome Shotgun Sequencing.</title>
        <authorList>
            <person name="Hwang C.Y."/>
            <person name="Cho E.-S."/>
            <person name="Seo M.-J."/>
        </authorList>
    </citation>
    <scope>NUCLEOTIDE SEQUENCE [LARGE SCALE GENOMIC DNA]</scope>
    <source>
        <strain evidence="22 23">MBLB1776</strain>
    </source>
</reference>
<dbReference type="GO" id="GO:0052856">
    <property type="term" value="F:NAD(P)HX epimerase activity"/>
    <property type="evidence" value="ECO:0007669"/>
    <property type="project" value="UniProtKB-UniRule"/>
</dbReference>
<evidence type="ECO:0000256" key="13">
    <source>
        <dbReference type="ARBA" id="ARBA00023268"/>
    </source>
</evidence>
<dbReference type="SUPFAM" id="SSF53613">
    <property type="entry name" value="Ribokinase-like"/>
    <property type="match status" value="1"/>
</dbReference>